<dbReference type="Pfam" id="PF13354">
    <property type="entry name" value="Beta-lactamase2"/>
    <property type="match status" value="1"/>
</dbReference>
<dbReference type="InterPro" id="IPR006311">
    <property type="entry name" value="TAT_signal"/>
</dbReference>
<dbReference type="PROSITE" id="PS00146">
    <property type="entry name" value="BETA_LACTAMASE_A"/>
    <property type="match status" value="1"/>
</dbReference>
<evidence type="ECO:0000313" key="11">
    <source>
        <dbReference type="Proteomes" id="UP000252586"/>
    </source>
</evidence>
<evidence type="ECO:0000256" key="4">
    <source>
        <dbReference type="ARBA" id="ARBA00022801"/>
    </source>
</evidence>
<keyword evidence="4 6" id="KW-0378">Hydrolase</keyword>
<feature type="chain" id="PRO_5039267513" description="Beta-lactamase" evidence="8">
    <location>
        <begin position="31"/>
        <end position="314"/>
    </location>
</feature>
<feature type="region of interest" description="Disordered" evidence="7">
    <location>
        <begin position="187"/>
        <end position="207"/>
    </location>
</feature>
<dbReference type="OrthoDB" id="9784149at2"/>
<proteinExistence type="inferred from homology"/>
<sequence length="314" mass="32997">MPVPRRSSLPACAALLVLLPLTGCGGPDPAAAPTTPPTAASSTAASSTAPPAALDLAAEFAALETEFDARLGVYAIDTATGREIAHHADDRFAFASTHKALTAGALLERNTLAELERVVTYTEADLLEHAPITEQRVATGMTLLELIDAAVRYSDNTAANLTMAELGGPQGFEDALRAIGDNVTESDRWEPDLSDYTPGDPRDTSTPRAMATSLRAYTLGDLLPPDRRATLVDLLVRNTTGDTTIRAGVPEDWIVGDKTGSANYGTRNDIALLWPQEGAAPIVVAIMSNRGQEDAARRDELVAGAARVVVEALG</sequence>
<feature type="domain" description="Beta-lactamase class A catalytic" evidence="9">
    <location>
        <begin position="72"/>
        <end position="287"/>
    </location>
</feature>
<keyword evidence="8" id="KW-0732">Signal</keyword>
<evidence type="ECO:0000256" key="1">
    <source>
        <dbReference type="ARBA" id="ARBA00009009"/>
    </source>
</evidence>
<dbReference type="GO" id="GO:0046677">
    <property type="term" value="P:response to antibiotic"/>
    <property type="evidence" value="ECO:0007669"/>
    <property type="project" value="UniProtKB-UniRule"/>
</dbReference>
<dbReference type="InterPro" id="IPR023650">
    <property type="entry name" value="Beta-lactam_class-A_AS"/>
</dbReference>
<dbReference type="InterPro" id="IPR045155">
    <property type="entry name" value="Beta-lactam_cat"/>
</dbReference>
<comment type="caution">
    <text evidence="10">The sequence shown here is derived from an EMBL/GenBank/DDBJ whole genome shotgun (WGS) entry which is preliminary data.</text>
</comment>
<evidence type="ECO:0000256" key="3">
    <source>
        <dbReference type="ARBA" id="ARBA00018879"/>
    </source>
</evidence>
<dbReference type="InterPro" id="IPR000871">
    <property type="entry name" value="Beta-lactam_class-A"/>
</dbReference>
<protein>
    <recommendedName>
        <fullName evidence="3 6">Beta-lactamase</fullName>
        <ecNumber evidence="2 6">3.5.2.6</ecNumber>
    </recommendedName>
</protein>
<feature type="signal peptide" evidence="8">
    <location>
        <begin position="1"/>
        <end position="30"/>
    </location>
</feature>
<dbReference type="GO" id="GO:0008800">
    <property type="term" value="F:beta-lactamase activity"/>
    <property type="evidence" value="ECO:0007669"/>
    <property type="project" value="UniProtKB-UniRule"/>
</dbReference>
<evidence type="ECO:0000256" key="6">
    <source>
        <dbReference type="RuleBase" id="RU361140"/>
    </source>
</evidence>
<comment type="similarity">
    <text evidence="1 6">Belongs to the class-A beta-lactamase family.</text>
</comment>
<name>A0A366DBE2_9NOCA</name>
<gene>
    <name evidence="10" type="ORF">DFR74_11149</name>
</gene>
<keyword evidence="5 6" id="KW-0046">Antibiotic resistance</keyword>
<dbReference type="InterPro" id="IPR012338">
    <property type="entry name" value="Beta-lactam/transpept-like"/>
</dbReference>
<evidence type="ECO:0000313" key="10">
    <source>
        <dbReference type="EMBL" id="RBO87343.1"/>
    </source>
</evidence>
<dbReference type="EC" id="3.5.2.6" evidence="2 6"/>
<evidence type="ECO:0000256" key="7">
    <source>
        <dbReference type="SAM" id="MobiDB-lite"/>
    </source>
</evidence>
<evidence type="ECO:0000259" key="9">
    <source>
        <dbReference type="Pfam" id="PF13354"/>
    </source>
</evidence>
<dbReference type="AlphaFoldDB" id="A0A366DBE2"/>
<evidence type="ECO:0000256" key="5">
    <source>
        <dbReference type="ARBA" id="ARBA00023251"/>
    </source>
</evidence>
<dbReference type="EMBL" id="QNRE01000011">
    <property type="protein sequence ID" value="RBO87343.1"/>
    <property type="molecule type" value="Genomic_DNA"/>
</dbReference>
<evidence type="ECO:0000256" key="2">
    <source>
        <dbReference type="ARBA" id="ARBA00012865"/>
    </source>
</evidence>
<dbReference type="PANTHER" id="PTHR35333">
    <property type="entry name" value="BETA-LACTAMASE"/>
    <property type="match status" value="1"/>
</dbReference>
<dbReference type="Gene3D" id="3.40.710.10">
    <property type="entry name" value="DD-peptidase/beta-lactamase superfamily"/>
    <property type="match status" value="1"/>
</dbReference>
<dbReference type="NCBIfam" id="NF033103">
    <property type="entry name" value="bla_class_A"/>
    <property type="match status" value="1"/>
</dbReference>
<organism evidence="10 11">
    <name type="scientific">Nocardia puris</name>
    <dbReference type="NCBI Taxonomy" id="208602"/>
    <lineage>
        <taxon>Bacteria</taxon>
        <taxon>Bacillati</taxon>
        <taxon>Actinomycetota</taxon>
        <taxon>Actinomycetes</taxon>
        <taxon>Mycobacteriales</taxon>
        <taxon>Nocardiaceae</taxon>
        <taxon>Nocardia</taxon>
    </lineage>
</organism>
<evidence type="ECO:0000256" key="8">
    <source>
        <dbReference type="SAM" id="SignalP"/>
    </source>
</evidence>
<dbReference type="Proteomes" id="UP000252586">
    <property type="component" value="Unassembled WGS sequence"/>
</dbReference>
<dbReference type="PROSITE" id="PS51318">
    <property type="entry name" value="TAT"/>
    <property type="match status" value="1"/>
</dbReference>
<dbReference type="STRING" id="1210090.GCA_001613185_05833"/>
<comment type="catalytic activity">
    <reaction evidence="6">
        <text>a beta-lactam + H2O = a substituted beta-amino acid</text>
        <dbReference type="Rhea" id="RHEA:20401"/>
        <dbReference type="ChEBI" id="CHEBI:15377"/>
        <dbReference type="ChEBI" id="CHEBI:35627"/>
        <dbReference type="ChEBI" id="CHEBI:140347"/>
        <dbReference type="EC" id="3.5.2.6"/>
    </reaction>
</comment>
<dbReference type="PRINTS" id="PR00118">
    <property type="entry name" value="BLACTAMASEA"/>
</dbReference>
<keyword evidence="11" id="KW-1185">Reference proteome</keyword>
<dbReference type="SUPFAM" id="SSF56601">
    <property type="entry name" value="beta-lactamase/transpeptidase-like"/>
    <property type="match status" value="1"/>
</dbReference>
<accession>A0A366DBE2</accession>
<reference evidence="10 11" key="1">
    <citation type="submission" date="2018-06" db="EMBL/GenBank/DDBJ databases">
        <title>Genomic Encyclopedia of Type Strains, Phase IV (KMG-IV): sequencing the most valuable type-strain genomes for metagenomic binning, comparative biology and taxonomic classification.</title>
        <authorList>
            <person name="Goeker M."/>
        </authorList>
    </citation>
    <scope>NUCLEOTIDE SEQUENCE [LARGE SCALE GENOMIC DNA]</scope>
    <source>
        <strain evidence="10 11">DSM 44599</strain>
    </source>
</reference>
<dbReference type="GO" id="GO:0030655">
    <property type="term" value="P:beta-lactam antibiotic catabolic process"/>
    <property type="evidence" value="ECO:0007669"/>
    <property type="project" value="InterPro"/>
</dbReference>
<dbReference type="PANTHER" id="PTHR35333:SF3">
    <property type="entry name" value="BETA-LACTAMASE-TYPE TRANSPEPTIDASE FOLD CONTAINING PROTEIN"/>
    <property type="match status" value="1"/>
</dbReference>